<keyword evidence="2" id="KW-1185">Reference proteome</keyword>
<proteinExistence type="predicted"/>
<sequence>MQQTVTFNNTQEVVSVNMSSTTTTLHTNSISPKSINPQLLSNTQSNDLPYSLASTIIKHPVPSNIPLETPTTPPQLLLRKKFQTLP</sequence>
<organism evidence="1 2">
    <name type="scientific">Austropuccinia psidii MF-1</name>
    <dbReference type="NCBI Taxonomy" id="1389203"/>
    <lineage>
        <taxon>Eukaryota</taxon>
        <taxon>Fungi</taxon>
        <taxon>Dikarya</taxon>
        <taxon>Basidiomycota</taxon>
        <taxon>Pucciniomycotina</taxon>
        <taxon>Pucciniomycetes</taxon>
        <taxon>Pucciniales</taxon>
        <taxon>Sphaerophragmiaceae</taxon>
        <taxon>Austropuccinia</taxon>
    </lineage>
</organism>
<reference evidence="1" key="1">
    <citation type="submission" date="2021-03" db="EMBL/GenBank/DDBJ databases">
        <title>Draft genome sequence of rust myrtle Austropuccinia psidii MF-1, a brazilian biotype.</title>
        <authorList>
            <person name="Quecine M.C."/>
            <person name="Pachon D.M.R."/>
            <person name="Bonatelli M.L."/>
            <person name="Correr F.H."/>
            <person name="Franceschini L.M."/>
            <person name="Leite T.F."/>
            <person name="Margarido G.R.A."/>
            <person name="Almeida C.A."/>
            <person name="Ferrarezi J.A."/>
            <person name="Labate C.A."/>
        </authorList>
    </citation>
    <scope>NUCLEOTIDE SEQUENCE</scope>
    <source>
        <strain evidence="1">MF-1</strain>
    </source>
</reference>
<dbReference type="AlphaFoldDB" id="A0A9Q3IZ52"/>
<name>A0A9Q3IZ52_9BASI</name>
<gene>
    <name evidence="1" type="ORF">O181_092735</name>
</gene>
<evidence type="ECO:0000313" key="2">
    <source>
        <dbReference type="Proteomes" id="UP000765509"/>
    </source>
</evidence>
<comment type="caution">
    <text evidence="1">The sequence shown here is derived from an EMBL/GenBank/DDBJ whole genome shotgun (WGS) entry which is preliminary data.</text>
</comment>
<dbReference type="EMBL" id="AVOT02059344">
    <property type="protein sequence ID" value="MBW0553020.1"/>
    <property type="molecule type" value="Genomic_DNA"/>
</dbReference>
<evidence type="ECO:0000313" key="1">
    <source>
        <dbReference type="EMBL" id="MBW0553020.1"/>
    </source>
</evidence>
<dbReference type="Proteomes" id="UP000765509">
    <property type="component" value="Unassembled WGS sequence"/>
</dbReference>
<accession>A0A9Q3IZ52</accession>
<protein>
    <submittedName>
        <fullName evidence="1">Uncharacterized protein</fullName>
    </submittedName>
</protein>